<dbReference type="Proteomes" id="UP000008912">
    <property type="component" value="Unassembled WGS sequence"/>
</dbReference>
<evidence type="ECO:0000313" key="9">
    <source>
        <dbReference type="Proteomes" id="UP000008912"/>
    </source>
</evidence>
<dbReference type="FunFam" id="2.80.10.50:FF:000007">
    <property type="entry name" value="Fibroblast growth factor"/>
    <property type="match status" value="1"/>
</dbReference>
<dbReference type="GO" id="GO:0008083">
    <property type="term" value="F:growth factor activity"/>
    <property type="evidence" value="ECO:0007669"/>
    <property type="project" value="UniProtKB-KW"/>
</dbReference>
<comment type="similarity">
    <text evidence="2 6">Belongs to the heparin-binding growth factors family.</text>
</comment>
<keyword evidence="9" id="KW-1185">Reference proteome</keyword>
<feature type="compositionally biased region" description="Low complexity" evidence="7">
    <location>
        <begin position="7"/>
        <end position="24"/>
    </location>
</feature>
<dbReference type="GeneTree" id="ENSGT00940000159553"/>
<evidence type="ECO:0000256" key="3">
    <source>
        <dbReference type="ARBA" id="ARBA00022525"/>
    </source>
</evidence>
<dbReference type="SUPFAM" id="SSF50353">
    <property type="entry name" value="Cytokine"/>
    <property type="match status" value="1"/>
</dbReference>
<reference evidence="8 9" key="1">
    <citation type="journal article" date="2010" name="Nature">
        <title>The sequence and de novo assembly of the giant panda genome.</title>
        <authorList>
            <person name="Li R."/>
            <person name="Fan W."/>
            <person name="Tian G."/>
            <person name="Zhu H."/>
            <person name="He L."/>
            <person name="Cai J."/>
            <person name="Huang Q."/>
            <person name="Cai Q."/>
            <person name="Li B."/>
            <person name="Bai Y."/>
            <person name="Zhang Z."/>
            <person name="Zhang Y."/>
            <person name="Wang W."/>
            <person name="Li J."/>
            <person name="Wei F."/>
            <person name="Li H."/>
            <person name="Jian M."/>
            <person name="Li J."/>
            <person name="Zhang Z."/>
            <person name="Nielsen R."/>
            <person name="Li D."/>
            <person name="Gu W."/>
            <person name="Yang Z."/>
            <person name="Xuan Z."/>
            <person name="Ryder O.A."/>
            <person name="Leung F.C."/>
            <person name="Zhou Y."/>
            <person name="Cao J."/>
            <person name="Sun X."/>
            <person name="Fu Y."/>
            <person name="Fang X."/>
            <person name="Guo X."/>
            <person name="Wang B."/>
            <person name="Hou R."/>
            <person name="Shen F."/>
            <person name="Mu B."/>
            <person name="Ni P."/>
            <person name="Lin R."/>
            <person name="Qian W."/>
            <person name="Wang G."/>
            <person name="Yu C."/>
            <person name="Nie W."/>
            <person name="Wang J."/>
            <person name="Wu Z."/>
            <person name="Liang H."/>
            <person name="Min J."/>
            <person name="Wu Q."/>
            <person name="Cheng S."/>
            <person name="Ruan J."/>
            <person name="Wang M."/>
            <person name="Shi Z."/>
            <person name="Wen M."/>
            <person name="Liu B."/>
            <person name="Ren X."/>
            <person name="Zheng H."/>
            <person name="Dong D."/>
            <person name="Cook K."/>
            <person name="Shan G."/>
            <person name="Zhang H."/>
            <person name="Kosiol C."/>
            <person name="Xie X."/>
            <person name="Lu Z."/>
            <person name="Zheng H."/>
            <person name="Li Y."/>
            <person name="Steiner C.C."/>
            <person name="Lam T.T."/>
            <person name="Lin S."/>
            <person name="Zhang Q."/>
            <person name="Li G."/>
            <person name="Tian J."/>
            <person name="Gong T."/>
            <person name="Liu H."/>
            <person name="Zhang D."/>
            <person name="Fang L."/>
            <person name="Ye C."/>
            <person name="Zhang J."/>
            <person name="Hu W."/>
            <person name="Xu A."/>
            <person name="Ren Y."/>
            <person name="Zhang G."/>
            <person name="Bruford M.W."/>
            <person name="Li Q."/>
            <person name="Ma L."/>
            <person name="Guo Y."/>
            <person name="An N."/>
            <person name="Hu Y."/>
            <person name="Zheng Y."/>
            <person name="Shi Y."/>
            <person name="Li Z."/>
            <person name="Liu Q."/>
            <person name="Chen Y."/>
            <person name="Zhao J."/>
            <person name="Qu N."/>
            <person name="Zhao S."/>
            <person name="Tian F."/>
            <person name="Wang X."/>
            <person name="Wang H."/>
            <person name="Xu L."/>
            <person name="Liu X."/>
            <person name="Vinar T."/>
            <person name="Wang Y."/>
            <person name="Lam T.W."/>
            <person name="Yiu S.M."/>
            <person name="Liu S."/>
            <person name="Zhang H."/>
            <person name="Li D."/>
            <person name="Huang Y."/>
            <person name="Wang X."/>
            <person name="Yang G."/>
            <person name="Jiang Z."/>
            <person name="Wang J."/>
            <person name="Qin N."/>
            <person name="Li L."/>
            <person name="Li J."/>
            <person name="Bolund L."/>
            <person name="Kristiansen K."/>
            <person name="Wong G.K."/>
            <person name="Olson M."/>
            <person name="Zhang X."/>
            <person name="Li S."/>
            <person name="Yang H."/>
            <person name="Wang J."/>
            <person name="Wang J."/>
        </authorList>
    </citation>
    <scope>NUCLEOTIDE SEQUENCE [LARGE SCALE GENOMIC DNA]</scope>
</reference>
<dbReference type="CDD" id="cd23324">
    <property type="entry name" value="beta-trefoil_FGF18"/>
    <property type="match status" value="1"/>
</dbReference>
<evidence type="ECO:0000256" key="4">
    <source>
        <dbReference type="ARBA" id="ARBA00022729"/>
    </source>
</evidence>
<comment type="subcellular location">
    <subcellularLocation>
        <location evidence="1">Secreted</location>
    </subcellularLocation>
</comment>
<keyword evidence="5" id="KW-0339">Growth factor</keyword>
<dbReference type="SMART" id="SM00442">
    <property type="entry name" value="FGF"/>
    <property type="match status" value="1"/>
</dbReference>
<dbReference type="InterPro" id="IPR008996">
    <property type="entry name" value="IL1/FGF"/>
</dbReference>
<evidence type="ECO:0000256" key="7">
    <source>
        <dbReference type="SAM" id="MobiDB-lite"/>
    </source>
</evidence>
<proteinExistence type="inferred from homology"/>
<feature type="compositionally biased region" description="Basic residues" evidence="7">
    <location>
        <begin position="25"/>
        <end position="39"/>
    </location>
</feature>
<dbReference type="PRINTS" id="PR00262">
    <property type="entry name" value="IL1HBGF"/>
</dbReference>
<keyword evidence="3" id="KW-0964">Secreted</keyword>
<dbReference type="InterPro" id="IPR002209">
    <property type="entry name" value="Fibroblast_GF_fam"/>
</dbReference>
<feature type="region of interest" description="Disordered" evidence="7">
    <location>
        <begin position="1"/>
        <end position="56"/>
    </location>
</feature>
<sequence length="326" mass="36852">MPQGAPRSAPEQQSLQQQQPARRQQQQRRRRRRRRRRRPVPAARSGHVQAGLGAAASPPPSDVFSALRLHLPVSARARGCLPCLAVCPCACDSVCPPGCSSDFPTAYLSVCPRAPLPQVPLTASPSLSRRCLHFLLLCFQVQVLAAEENVDFRIHVENQTRARDDVSRKQLRLYQLYSRTSGKHIQVLGRRISARGEDGDKYAQLLVETDTFGSQVRIKGKETEFYLCMNRKGKLVGKPDGTSKECVFIEKVLENNYTALMSAKYSGWYVGFTKKGRPRKGPKTRENQQDVHFMKRYPKGQAELQKPFKYTTVTKRSRRIRPTHPG</sequence>
<dbReference type="Ensembl" id="ENSAMET00000039973.1">
    <property type="protein sequence ID" value="ENSAMEP00000035732.1"/>
    <property type="gene ID" value="ENSAMEG00000027271.1"/>
</dbReference>
<evidence type="ECO:0000256" key="6">
    <source>
        <dbReference type="RuleBase" id="RU049442"/>
    </source>
</evidence>
<evidence type="ECO:0000256" key="5">
    <source>
        <dbReference type="ARBA" id="ARBA00023030"/>
    </source>
</evidence>
<reference evidence="8" key="2">
    <citation type="submission" date="2025-08" db="UniProtKB">
        <authorList>
            <consortium name="Ensembl"/>
        </authorList>
    </citation>
    <scope>IDENTIFICATION</scope>
</reference>
<dbReference type="GO" id="GO:0005576">
    <property type="term" value="C:extracellular region"/>
    <property type="evidence" value="ECO:0007669"/>
    <property type="project" value="UniProtKB-SubCell"/>
</dbReference>
<accession>A0A7N5K6K2</accession>
<dbReference type="PANTHER" id="PTHR11486">
    <property type="entry name" value="FIBROBLAST GROWTH FACTOR"/>
    <property type="match status" value="1"/>
</dbReference>
<keyword evidence="4" id="KW-0732">Signal</keyword>
<reference evidence="8" key="3">
    <citation type="submission" date="2025-09" db="UniProtKB">
        <authorList>
            <consortium name="Ensembl"/>
        </authorList>
    </citation>
    <scope>IDENTIFICATION</scope>
</reference>
<gene>
    <name evidence="8" type="primary">FGF18</name>
</gene>
<dbReference type="Gene3D" id="2.80.10.50">
    <property type="match status" value="1"/>
</dbReference>
<dbReference type="Pfam" id="PF00167">
    <property type="entry name" value="FGF"/>
    <property type="match status" value="1"/>
</dbReference>
<dbReference type="AlphaFoldDB" id="A0A7N5K6K2"/>
<dbReference type="PROSITE" id="PS00247">
    <property type="entry name" value="HBGF_FGF"/>
    <property type="match status" value="1"/>
</dbReference>
<evidence type="ECO:0000256" key="1">
    <source>
        <dbReference type="ARBA" id="ARBA00004613"/>
    </source>
</evidence>
<protein>
    <recommendedName>
        <fullName evidence="6">Fibroblast growth factor</fullName>
        <shortName evidence="6">FGF</shortName>
    </recommendedName>
</protein>
<name>A0A7N5K6K2_AILME</name>
<evidence type="ECO:0000256" key="2">
    <source>
        <dbReference type="ARBA" id="ARBA00007936"/>
    </source>
</evidence>
<organism evidence="8 9">
    <name type="scientific">Ailuropoda melanoleuca</name>
    <name type="common">Giant panda</name>
    <dbReference type="NCBI Taxonomy" id="9646"/>
    <lineage>
        <taxon>Eukaryota</taxon>
        <taxon>Metazoa</taxon>
        <taxon>Chordata</taxon>
        <taxon>Craniata</taxon>
        <taxon>Vertebrata</taxon>
        <taxon>Euteleostomi</taxon>
        <taxon>Mammalia</taxon>
        <taxon>Eutheria</taxon>
        <taxon>Laurasiatheria</taxon>
        <taxon>Carnivora</taxon>
        <taxon>Caniformia</taxon>
        <taxon>Ursidae</taxon>
        <taxon>Ailuropoda</taxon>
    </lineage>
</organism>
<dbReference type="InParanoid" id="A0A7N5K6K2"/>
<evidence type="ECO:0000313" key="8">
    <source>
        <dbReference type="Ensembl" id="ENSAMEP00000035732.1"/>
    </source>
</evidence>